<dbReference type="CDD" id="cd05271">
    <property type="entry name" value="NDUFA9_like_SDR_a"/>
    <property type="match status" value="1"/>
</dbReference>
<dbReference type="GO" id="GO:0005739">
    <property type="term" value="C:mitochondrion"/>
    <property type="evidence" value="ECO:0007669"/>
    <property type="project" value="TreeGrafter"/>
</dbReference>
<dbReference type="AlphaFoldDB" id="A0A137NRM3"/>
<keyword evidence="3" id="KW-1185">Reference proteome</keyword>
<proteinExistence type="predicted"/>
<evidence type="ECO:0000313" key="3">
    <source>
        <dbReference type="Proteomes" id="UP000070444"/>
    </source>
</evidence>
<dbReference type="PANTHER" id="PTHR12126:SF11">
    <property type="entry name" value="NADH DEHYDROGENASE [UBIQUINONE] 1 ALPHA SUBCOMPLEX SUBUNIT 9, MITOCHONDRIAL"/>
    <property type="match status" value="1"/>
</dbReference>
<sequence>MLRLLNTRASTQLTTSLLKTGQIRSVHDLTINPKTGKVAVRHGAGGRSSTNELVATVFGCTGFIGRYVVNKIARRGTQVVTPYRGLPDNNRHLKLMGDLGQIVPLEVDIRNYDQVIECVRHSDIVVNLIGRYQETRNFTFDDTHNVGARTVARACAETGVHRLIHVSALNAFEDSPSGFLASKARGEKAVREEFPEATIVRPGTMYGYEDYFLNRIGHTKHIHWMVNGGKQTLYPVNGLDVAHAIELLTRDDTTAGNTYELFGPKKYSYKEIVDMCSEIIKESINTINVPAQVLKTLSTALQVYPYRILRPDEVTRLTIDDQPTKGALGFEDLGMTPQYLENTILTYLRGYRTAQFYELGYDDEVAQKKAKF</sequence>
<dbReference type="PANTHER" id="PTHR12126">
    <property type="entry name" value="NADH-UBIQUINONE OXIDOREDUCTASE 39 KDA SUBUNIT-RELATED"/>
    <property type="match status" value="1"/>
</dbReference>
<name>A0A137NRM3_CONC2</name>
<dbReference type="InterPro" id="IPR036291">
    <property type="entry name" value="NAD(P)-bd_dom_sf"/>
</dbReference>
<dbReference type="OMA" id="PEDQFTN"/>
<dbReference type="STRING" id="796925.A0A137NRM3"/>
<protein>
    <submittedName>
        <fullName evidence="2">NAD(P)-binding protein</fullName>
    </submittedName>
</protein>
<dbReference type="SUPFAM" id="SSF51735">
    <property type="entry name" value="NAD(P)-binding Rossmann-fold domains"/>
    <property type="match status" value="1"/>
</dbReference>
<dbReference type="GO" id="GO:0044877">
    <property type="term" value="F:protein-containing complex binding"/>
    <property type="evidence" value="ECO:0007669"/>
    <property type="project" value="TreeGrafter"/>
</dbReference>
<evidence type="ECO:0000313" key="2">
    <source>
        <dbReference type="EMBL" id="KXN65391.1"/>
    </source>
</evidence>
<dbReference type="Gene3D" id="3.40.50.720">
    <property type="entry name" value="NAD(P)-binding Rossmann-like Domain"/>
    <property type="match status" value="1"/>
</dbReference>
<dbReference type="Proteomes" id="UP000070444">
    <property type="component" value="Unassembled WGS sequence"/>
</dbReference>
<dbReference type="Pfam" id="PF13460">
    <property type="entry name" value="NAD_binding_10"/>
    <property type="match status" value="1"/>
</dbReference>
<dbReference type="InterPro" id="IPR051207">
    <property type="entry name" value="ComplexI_NDUFA9_subunit"/>
</dbReference>
<dbReference type="InterPro" id="IPR016040">
    <property type="entry name" value="NAD(P)-bd_dom"/>
</dbReference>
<dbReference type="OrthoDB" id="275457at2759"/>
<gene>
    <name evidence="2" type="ORF">CONCODRAFT_20746</name>
</gene>
<accession>A0A137NRM3</accession>
<dbReference type="EMBL" id="KQ964890">
    <property type="protein sequence ID" value="KXN65391.1"/>
    <property type="molecule type" value="Genomic_DNA"/>
</dbReference>
<organism evidence="2 3">
    <name type="scientific">Conidiobolus coronatus (strain ATCC 28846 / CBS 209.66 / NRRL 28638)</name>
    <name type="common">Delacroixia coronata</name>
    <dbReference type="NCBI Taxonomy" id="796925"/>
    <lineage>
        <taxon>Eukaryota</taxon>
        <taxon>Fungi</taxon>
        <taxon>Fungi incertae sedis</taxon>
        <taxon>Zoopagomycota</taxon>
        <taxon>Entomophthoromycotina</taxon>
        <taxon>Entomophthoromycetes</taxon>
        <taxon>Entomophthorales</taxon>
        <taxon>Ancylistaceae</taxon>
        <taxon>Conidiobolus</taxon>
    </lineage>
</organism>
<reference evidence="2 3" key="1">
    <citation type="journal article" date="2015" name="Genome Biol. Evol.">
        <title>Phylogenomic analyses indicate that early fungi evolved digesting cell walls of algal ancestors of land plants.</title>
        <authorList>
            <person name="Chang Y."/>
            <person name="Wang S."/>
            <person name="Sekimoto S."/>
            <person name="Aerts A.L."/>
            <person name="Choi C."/>
            <person name="Clum A."/>
            <person name="LaButti K.M."/>
            <person name="Lindquist E.A."/>
            <person name="Yee Ngan C."/>
            <person name="Ohm R.A."/>
            <person name="Salamov A.A."/>
            <person name="Grigoriev I.V."/>
            <person name="Spatafora J.W."/>
            <person name="Berbee M.L."/>
        </authorList>
    </citation>
    <scope>NUCLEOTIDE SEQUENCE [LARGE SCALE GENOMIC DNA]</scope>
    <source>
        <strain evidence="2 3">NRRL 28638</strain>
    </source>
</reference>
<evidence type="ECO:0000259" key="1">
    <source>
        <dbReference type="Pfam" id="PF13460"/>
    </source>
</evidence>
<feature type="domain" description="NAD(P)-binding" evidence="1">
    <location>
        <begin position="59"/>
        <end position="205"/>
    </location>
</feature>